<evidence type="ECO:0000313" key="3">
    <source>
        <dbReference type="EMBL" id="AWL10780.1"/>
    </source>
</evidence>
<evidence type="ECO:0000313" key="4">
    <source>
        <dbReference type="Proteomes" id="UP000245728"/>
    </source>
</evidence>
<keyword evidence="2" id="KW-1133">Transmembrane helix</keyword>
<reference evidence="3 4" key="1">
    <citation type="submission" date="2018-05" db="EMBL/GenBank/DDBJ databases">
        <title>Salinimonas sp. HMF8227 Genome sequencing and assembly.</title>
        <authorList>
            <person name="Kang H."/>
            <person name="Kang J."/>
            <person name="Cha I."/>
            <person name="Kim H."/>
            <person name="Joh K."/>
        </authorList>
    </citation>
    <scope>NUCLEOTIDE SEQUENCE [LARGE SCALE GENOMIC DNA]</scope>
    <source>
        <strain evidence="3 4">HMF8227</strain>
    </source>
</reference>
<feature type="coiled-coil region" evidence="1">
    <location>
        <begin position="46"/>
        <end position="109"/>
    </location>
</feature>
<feature type="transmembrane region" description="Helical" evidence="2">
    <location>
        <begin position="20"/>
        <end position="42"/>
    </location>
</feature>
<keyword evidence="2" id="KW-0472">Membrane</keyword>
<keyword evidence="1" id="KW-0175">Coiled coil</keyword>
<organism evidence="3 4">
    <name type="scientific">Saliniradius amylolyticus</name>
    <dbReference type="NCBI Taxonomy" id="2183582"/>
    <lineage>
        <taxon>Bacteria</taxon>
        <taxon>Pseudomonadati</taxon>
        <taxon>Pseudomonadota</taxon>
        <taxon>Gammaproteobacteria</taxon>
        <taxon>Alteromonadales</taxon>
        <taxon>Alteromonadaceae</taxon>
        <taxon>Saliniradius</taxon>
    </lineage>
</organism>
<accession>A0A2S2E0H0</accession>
<name>A0A2S2E0H0_9ALTE</name>
<sequence length="202" mass="22926">MKYRVNLYPNDLKPKVELYTLQFALVLLGFCLLLVVAGSLLVQARTEHWQEQAQQASREVQQFQKILAKQRQELQQGPSPELVDQVRRMQEQAREQRLLLRQLDTLEGQQNLGLAGLMEDLAAADHPQLWLSRISVSGSDLYLQGQLSRASALPEWLEQLAQQPSLQGRDFTDARLYQQQEKGLHFVLNTGLDPKASVGGKP</sequence>
<evidence type="ECO:0000256" key="1">
    <source>
        <dbReference type="SAM" id="Coils"/>
    </source>
</evidence>
<proteinExistence type="predicted"/>
<dbReference type="Proteomes" id="UP000245728">
    <property type="component" value="Chromosome"/>
</dbReference>
<dbReference type="RefSeq" id="WP_162558450.1">
    <property type="nucleotide sequence ID" value="NZ_CP029347.1"/>
</dbReference>
<gene>
    <name evidence="3" type="ORF">HMF8227_00272</name>
</gene>
<dbReference type="InterPro" id="IPR007813">
    <property type="entry name" value="PilN"/>
</dbReference>
<keyword evidence="2" id="KW-0812">Transmembrane</keyword>
<evidence type="ECO:0008006" key="5">
    <source>
        <dbReference type="Google" id="ProtNLM"/>
    </source>
</evidence>
<dbReference type="AlphaFoldDB" id="A0A2S2E0H0"/>
<dbReference type="EMBL" id="CP029347">
    <property type="protein sequence ID" value="AWL10780.1"/>
    <property type="molecule type" value="Genomic_DNA"/>
</dbReference>
<protein>
    <recommendedName>
        <fullName evidence="5">MSHA biogenesis protein MshI</fullName>
    </recommendedName>
</protein>
<evidence type="ECO:0000256" key="2">
    <source>
        <dbReference type="SAM" id="Phobius"/>
    </source>
</evidence>
<dbReference type="KEGG" id="salh:HMF8227_00272"/>
<keyword evidence="4" id="KW-1185">Reference proteome</keyword>
<dbReference type="Pfam" id="PF05137">
    <property type="entry name" value="PilN"/>
    <property type="match status" value="1"/>
</dbReference>